<evidence type="ECO:0000313" key="2">
    <source>
        <dbReference type="Proteomes" id="UP000095287"/>
    </source>
</evidence>
<dbReference type="WBParaSite" id="L893_g20036.t1">
    <property type="protein sequence ID" value="L893_g20036.t1"/>
    <property type="gene ID" value="L893_g20036"/>
</dbReference>
<protein>
    <submittedName>
        <fullName evidence="3">Uncharacterized protein</fullName>
    </submittedName>
</protein>
<sequence length="121" mass="12956">MGRRRFSLPGSRAPSPNFDEPRPPAQLSHGCSSTGSSFGADAPTLSFMQIRPIGDDKGRAPPHRMFSLGDAICSSSPPPPTSKPSGDNDGKVKKVRQAEECTKVEYCLKSAEGSALFLRLH</sequence>
<evidence type="ECO:0000313" key="3">
    <source>
        <dbReference type="WBParaSite" id="L893_g20036.t1"/>
    </source>
</evidence>
<keyword evidence="2" id="KW-1185">Reference proteome</keyword>
<feature type="region of interest" description="Disordered" evidence="1">
    <location>
        <begin position="1"/>
        <end position="93"/>
    </location>
</feature>
<organism evidence="2 3">
    <name type="scientific">Steinernema glaseri</name>
    <dbReference type="NCBI Taxonomy" id="37863"/>
    <lineage>
        <taxon>Eukaryota</taxon>
        <taxon>Metazoa</taxon>
        <taxon>Ecdysozoa</taxon>
        <taxon>Nematoda</taxon>
        <taxon>Chromadorea</taxon>
        <taxon>Rhabditida</taxon>
        <taxon>Tylenchina</taxon>
        <taxon>Panagrolaimomorpha</taxon>
        <taxon>Strongyloidoidea</taxon>
        <taxon>Steinernematidae</taxon>
        <taxon>Steinernema</taxon>
    </lineage>
</organism>
<reference evidence="3" key="1">
    <citation type="submission" date="2016-11" db="UniProtKB">
        <authorList>
            <consortium name="WormBaseParasite"/>
        </authorList>
    </citation>
    <scope>IDENTIFICATION</scope>
</reference>
<name>A0A1I7YV77_9BILA</name>
<dbReference type="AlphaFoldDB" id="A0A1I7YV77"/>
<accession>A0A1I7YV77</accession>
<proteinExistence type="predicted"/>
<evidence type="ECO:0000256" key="1">
    <source>
        <dbReference type="SAM" id="MobiDB-lite"/>
    </source>
</evidence>
<dbReference type="Proteomes" id="UP000095287">
    <property type="component" value="Unplaced"/>
</dbReference>